<dbReference type="EC" id="6.1.1.9" evidence="2"/>
<dbReference type="InterPro" id="IPR014729">
    <property type="entry name" value="Rossmann-like_a/b/a_fold"/>
</dbReference>
<comment type="caution">
    <text evidence="10">The sequence shown here is derived from an EMBL/GenBank/DDBJ whole genome shotgun (WGS) entry which is preliminary data.</text>
</comment>
<keyword evidence="6" id="KW-0648">Protein biosynthesis</keyword>
<dbReference type="Gene3D" id="3.40.50.620">
    <property type="entry name" value="HUPs"/>
    <property type="match status" value="1"/>
</dbReference>
<gene>
    <name evidence="10" type="ORF">XENOCAPTIV_029956</name>
</gene>
<evidence type="ECO:0000256" key="3">
    <source>
        <dbReference type="ARBA" id="ARBA00022598"/>
    </source>
</evidence>
<organism evidence="10 11">
    <name type="scientific">Xenoophorus captivus</name>
    <dbReference type="NCBI Taxonomy" id="1517983"/>
    <lineage>
        <taxon>Eukaryota</taxon>
        <taxon>Metazoa</taxon>
        <taxon>Chordata</taxon>
        <taxon>Craniata</taxon>
        <taxon>Vertebrata</taxon>
        <taxon>Euteleostomi</taxon>
        <taxon>Actinopterygii</taxon>
        <taxon>Neopterygii</taxon>
        <taxon>Teleostei</taxon>
        <taxon>Neoteleostei</taxon>
        <taxon>Acanthomorphata</taxon>
        <taxon>Ovalentaria</taxon>
        <taxon>Atherinomorphae</taxon>
        <taxon>Cyprinodontiformes</taxon>
        <taxon>Goodeidae</taxon>
        <taxon>Xenoophorus</taxon>
    </lineage>
</organism>
<protein>
    <recommendedName>
        <fullName evidence="2">valine--tRNA ligase</fullName>
        <ecNumber evidence="2">6.1.1.9</ecNumber>
    </recommendedName>
    <alternativeName>
        <fullName evidence="8">Valyl-tRNA synthetase</fullName>
    </alternativeName>
</protein>
<feature type="non-terminal residue" evidence="10">
    <location>
        <position position="1"/>
    </location>
</feature>
<dbReference type="PANTHER" id="PTHR11946:SF109">
    <property type="entry name" value="VALINE--TRNA LIGASE"/>
    <property type="match status" value="1"/>
</dbReference>
<name>A0ABV0SC55_9TELE</name>
<evidence type="ECO:0000259" key="9">
    <source>
        <dbReference type="Pfam" id="PF00133"/>
    </source>
</evidence>
<feature type="domain" description="Aminoacyl-tRNA synthetase class Ia" evidence="9">
    <location>
        <begin position="23"/>
        <end position="98"/>
    </location>
</feature>
<dbReference type="EMBL" id="JAHRIN010076518">
    <property type="protein sequence ID" value="MEQ2218132.1"/>
    <property type="molecule type" value="Genomic_DNA"/>
</dbReference>
<evidence type="ECO:0000256" key="7">
    <source>
        <dbReference type="ARBA" id="ARBA00023146"/>
    </source>
</evidence>
<evidence type="ECO:0000313" key="11">
    <source>
        <dbReference type="Proteomes" id="UP001434883"/>
    </source>
</evidence>
<keyword evidence="5" id="KW-0067">ATP-binding</keyword>
<dbReference type="SUPFAM" id="SSF52374">
    <property type="entry name" value="Nucleotidylyl transferase"/>
    <property type="match status" value="1"/>
</dbReference>
<comment type="similarity">
    <text evidence="1">Belongs to the class-I aminoacyl-tRNA synthetase family.</text>
</comment>
<evidence type="ECO:0000256" key="1">
    <source>
        <dbReference type="ARBA" id="ARBA00005594"/>
    </source>
</evidence>
<sequence>LWWGHRIPAYFVSVNDPAVKPGETQDLNVFYPGTLLETGHDILFFWVARMVMMGLKLTGKLPFKEVYLHAVVRDTHGRKMSKSLGNVIDPLDVITGISLEVTPEHPLLFSRLFKHPDGMYRVPTQSGS</sequence>
<evidence type="ECO:0000256" key="6">
    <source>
        <dbReference type="ARBA" id="ARBA00022917"/>
    </source>
</evidence>
<keyword evidence="7" id="KW-0030">Aminoacyl-tRNA synthetase</keyword>
<keyword evidence="11" id="KW-1185">Reference proteome</keyword>
<proteinExistence type="inferred from homology"/>
<evidence type="ECO:0000256" key="2">
    <source>
        <dbReference type="ARBA" id="ARBA00013169"/>
    </source>
</evidence>
<accession>A0ABV0SC55</accession>
<dbReference type="InterPro" id="IPR002303">
    <property type="entry name" value="Valyl-tRNA_ligase"/>
</dbReference>
<evidence type="ECO:0000256" key="4">
    <source>
        <dbReference type="ARBA" id="ARBA00022741"/>
    </source>
</evidence>
<evidence type="ECO:0000313" key="10">
    <source>
        <dbReference type="EMBL" id="MEQ2218132.1"/>
    </source>
</evidence>
<dbReference type="Pfam" id="PF00133">
    <property type="entry name" value="tRNA-synt_1"/>
    <property type="match status" value="1"/>
</dbReference>
<evidence type="ECO:0000256" key="5">
    <source>
        <dbReference type="ARBA" id="ARBA00022840"/>
    </source>
</evidence>
<dbReference type="InterPro" id="IPR002300">
    <property type="entry name" value="aa-tRNA-synth_Ia"/>
</dbReference>
<dbReference type="PANTHER" id="PTHR11946">
    <property type="entry name" value="VALYL-TRNA SYNTHETASES"/>
    <property type="match status" value="1"/>
</dbReference>
<evidence type="ECO:0000256" key="8">
    <source>
        <dbReference type="ARBA" id="ARBA00029936"/>
    </source>
</evidence>
<dbReference type="Proteomes" id="UP001434883">
    <property type="component" value="Unassembled WGS sequence"/>
</dbReference>
<reference evidence="10 11" key="1">
    <citation type="submission" date="2021-06" db="EMBL/GenBank/DDBJ databases">
        <authorList>
            <person name="Palmer J.M."/>
        </authorList>
    </citation>
    <scope>NUCLEOTIDE SEQUENCE [LARGE SCALE GENOMIC DNA]</scope>
    <source>
        <strain evidence="10 11">XC_2019</strain>
        <tissue evidence="10">Muscle</tissue>
    </source>
</reference>
<keyword evidence="3" id="KW-0436">Ligase</keyword>
<keyword evidence="4" id="KW-0547">Nucleotide-binding</keyword>